<dbReference type="EMBL" id="JAGGKC010000008">
    <property type="protein sequence ID" value="MBP1918779.1"/>
    <property type="molecule type" value="Genomic_DNA"/>
</dbReference>
<dbReference type="InterPro" id="IPR017900">
    <property type="entry name" value="4Fe4S_Fe_S_CS"/>
</dbReference>
<proteinExistence type="predicted"/>
<dbReference type="PROSITE" id="PS51379">
    <property type="entry name" value="4FE4S_FER_2"/>
    <property type="match status" value="2"/>
</dbReference>
<dbReference type="PROSITE" id="PS00198">
    <property type="entry name" value="4FE4S_FER_1"/>
    <property type="match status" value="2"/>
</dbReference>
<sequence length="217" mass="24376">MNTKKLQINLIRIGFLVLFIFIMSKGTPVLWLGIFGVSLIAALFFGRIFCGWICPMNTLMIVTEWIDKKLGIKLKDTPKVLESGWLGWVVLFASVASMAAVKKLTGVNVPVLLYLLVLSVLVTLRYKPEVFHNKICPFGILQGFAGKFAFFSRRVDQDKCIGCKLCEKACPSQAILVLPQNKKADINSKLCHQCYNCELVCPKDAIDFGKKYRYEVG</sequence>
<keyword evidence="5" id="KW-0408">Iron</keyword>
<feature type="transmembrane region" description="Helical" evidence="7">
    <location>
        <begin position="107"/>
        <end position="124"/>
    </location>
</feature>
<dbReference type="Pfam" id="PF12838">
    <property type="entry name" value="Fer4_7"/>
    <property type="match status" value="1"/>
</dbReference>
<keyword evidence="2" id="KW-0004">4Fe-4S</keyword>
<dbReference type="Gene3D" id="3.30.70.3270">
    <property type="match status" value="1"/>
</dbReference>
<dbReference type="InterPro" id="IPR051684">
    <property type="entry name" value="Electron_Trans/Redox"/>
</dbReference>
<keyword evidence="7" id="KW-0812">Transmembrane</keyword>
<dbReference type="InterPro" id="IPR017896">
    <property type="entry name" value="4Fe4S_Fe-S-bd"/>
</dbReference>
<evidence type="ECO:0000256" key="6">
    <source>
        <dbReference type="ARBA" id="ARBA00023014"/>
    </source>
</evidence>
<dbReference type="PANTHER" id="PTHR30176">
    <property type="entry name" value="FERREDOXIN-TYPE PROTEIN NAPH"/>
    <property type="match status" value="1"/>
</dbReference>
<evidence type="ECO:0000313" key="9">
    <source>
        <dbReference type="EMBL" id="MBP1918779.1"/>
    </source>
</evidence>
<evidence type="ECO:0000256" key="5">
    <source>
        <dbReference type="ARBA" id="ARBA00023004"/>
    </source>
</evidence>
<evidence type="ECO:0000256" key="2">
    <source>
        <dbReference type="ARBA" id="ARBA00022485"/>
    </source>
</evidence>
<evidence type="ECO:0000256" key="1">
    <source>
        <dbReference type="ARBA" id="ARBA00022448"/>
    </source>
</evidence>
<reference evidence="9 10" key="1">
    <citation type="submission" date="2021-03" db="EMBL/GenBank/DDBJ databases">
        <title>Genomic Encyclopedia of Type Strains, Phase IV (KMG-IV): sequencing the most valuable type-strain genomes for metagenomic binning, comparative biology and taxonomic classification.</title>
        <authorList>
            <person name="Goeker M."/>
        </authorList>
    </citation>
    <scope>NUCLEOTIDE SEQUENCE [LARGE SCALE GENOMIC DNA]</scope>
    <source>
        <strain evidence="9 10">DSM 6139</strain>
    </source>
</reference>
<evidence type="ECO:0000259" key="8">
    <source>
        <dbReference type="PROSITE" id="PS51379"/>
    </source>
</evidence>
<organism evidence="9 10">
    <name type="scientific">Youngiibacter multivorans</name>
    <dbReference type="NCBI Taxonomy" id="937251"/>
    <lineage>
        <taxon>Bacteria</taxon>
        <taxon>Bacillati</taxon>
        <taxon>Bacillota</taxon>
        <taxon>Clostridia</taxon>
        <taxon>Eubacteriales</taxon>
        <taxon>Clostridiaceae</taxon>
        <taxon>Youngiibacter</taxon>
    </lineage>
</organism>
<keyword evidence="6" id="KW-0411">Iron-sulfur</keyword>
<feature type="domain" description="4Fe-4S ferredoxin-type" evidence="8">
    <location>
        <begin position="182"/>
        <end position="211"/>
    </location>
</feature>
<keyword evidence="7" id="KW-0472">Membrane</keyword>
<feature type="transmembrane region" description="Helical" evidence="7">
    <location>
        <begin position="83"/>
        <end position="101"/>
    </location>
</feature>
<evidence type="ECO:0000313" key="10">
    <source>
        <dbReference type="Proteomes" id="UP001519271"/>
    </source>
</evidence>
<keyword evidence="3" id="KW-0479">Metal-binding</keyword>
<keyword evidence="4" id="KW-0249">Electron transport</keyword>
<protein>
    <submittedName>
        <fullName evidence="9">Polyferredoxin</fullName>
    </submittedName>
</protein>
<gene>
    <name evidence="9" type="ORF">J2Z34_001259</name>
</gene>
<keyword evidence="7" id="KW-1133">Transmembrane helix</keyword>
<evidence type="ECO:0000256" key="7">
    <source>
        <dbReference type="SAM" id="Phobius"/>
    </source>
</evidence>
<evidence type="ECO:0000256" key="3">
    <source>
        <dbReference type="ARBA" id="ARBA00022723"/>
    </source>
</evidence>
<dbReference type="Proteomes" id="UP001519271">
    <property type="component" value="Unassembled WGS sequence"/>
</dbReference>
<keyword evidence="1" id="KW-0813">Transport</keyword>
<name>A0ABS4G2L0_9CLOT</name>
<dbReference type="PANTHER" id="PTHR30176:SF3">
    <property type="entry name" value="FERREDOXIN-TYPE PROTEIN NAPH"/>
    <property type="match status" value="1"/>
</dbReference>
<dbReference type="RefSeq" id="WP_209459003.1">
    <property type="nucleotide sequence ID" value="NZ_JAGGKC010000008.1"/>
</dbReference>
<feature type="domain" description="4Fe-4S ferredoxin-type" evidence="8">
    <location>
        <begin position="151"/>
        <end position="180"/>
    </location>
</feature>
<comment type="caution">
    <text evidence="9">The sequence shown here is derived from an EMBL/GenBank/DDBJ whole genome shotgun (WGS) entry which is preliminary data.</text>
</comment>
<feature type="transmembrane region" description="Helical" evidence="7">
    <location>
        <begin position="29"/>
        <end position="62"/>
    </location>
</feature>
<dbReference type="SUPFAM" id="SSF54862">
    <property type="entry name" value="4Fe-4S ferredoxins"/>
    <property type="match status" value="1"/>
</dbReference>
<accession>A0ABS4G2L0</accession>
<dbReference type="Pfam" id="PF12801">
    <property type="entry name" value="Fer4_5"/>
    <property type="match status" value="2"/>
</dbReference>
<evidence type="ECO:0000256" key="4">
    <source>
        <dbReference type="ARBA" id="ARBA00022982"/>
    </source>
</evidence>
<keyword evidence="10" id="KW-1185">Reference proteome</keyword>